<keyword evidence="4" id="KW-0456">Lyase</keyword>
<comment type="similarity">
    <text evidence="2">Belongs to the trans-sulfuration enzymes family.</text>
</comment>
<gene>
    <name evidence="4" type="primary">mccB_5</name>
    <name evidence="4" type="ORF">SDC9_50392</name>
</gene>
<dbReference type="Gene3D" id="3.90.1150.10">
    <property type="entry name" value="Aspartate Aminotransferase, domain 1"/>
    <property type="match status" value="1"/>
</dbReference>
<dbReference type="PROSITE" id="PS00868">
    <property type="entry name" value="CYS_MET_METAB_PP"/>
    <property type="match status" value="1"/>
</dbReference>
<sequence>MRDITLQVRGSKGYDPVTGAISFPIYQSATFRHPALHQSTGYDYSRVKNPTREELENSVAALERGSRCWAFSSGMAGIGALLKLFRTGDHILLSEDLYGGTVRICNAIYSKFGISFEYVDTSDIEVVKASIKNNTKAIFVETPSNPMMLVSDIAAISELAHAHQALLIVDNTFLSPHFQKPLTLGADIVIHSGTKYLCGHNDVVAGLVIVKDIPPVIDELDLIYKSEGASLGPFDSWLMLRSIKTLALRVERQEQNALLLASWLKTLSTVTDVYYVGLKDHPSYELTLKQTTGFGGMISFKVKSAKIAAEALGKLKLVYFAESLGGVETLLTYPIEQTHAEAPKELLARVGVDDRLLRLSVGIEDVEDLKEDLEQALAE</sequence>
<evidence type="ECO:0000313" key="4">
    <source>
        <dbReference type="EMBL" id="MPM04122.1"/>
    </source>
</evidence>
<dbReference type="InterPro" id="IPR015422">
    <property type="entry name" value="PyrdxlP-dep_Trfase_small"/>
</dbReference>
<dbReference type="FunFam" id="3.40.640.10:FF:000009">
    <property type="entry name" value="Cystathionine gamma-synthase homolog"/>
    <property type="match status" value="1"/>
</dbReference>
<proteinExistence type="inferred from homology"/>
<comment type="cofactor">
    <cofactor evidence="1">
        <name>pyridoxal 5'-phosphate</name>
        <dbReference type="ChEBI" id="CHEBI:597326"/>
    </cofactor>
</comment>
<dbReference type="CDD" id="cd00614">
    <property type="entry name" value="CGS_like"/>
    <property type="match status" value="1"/>
</dbReference>
<protein>
    <submittedName>
        <fullName evidence="4">Cystathionine gamma-lyase</fullName>
        <ecNumber evidence="4">4.4.1.1</ecNumber>
    </submittedName>
</protein>
<dbReference type="PANTHER" id="PTHR11808:SF90">
    <property type="entry name" value="CYSTATHIONINE GAMMA-SYNTHASE"/>
    <property type="match status" value="1"/>
</dbReference>
<dbReference type="InterPro" id="IPR015424">
    <property type="entry name" value="PyrdxlP-dep_Trfase"/>
</dbReference>
<dbReference type="EC" id="4.4.1.1" evidence="4"/>
<reference evidence="4" key="1">
    <citation type="submission" date="2019-08" db="EMBL/GenBank/DDBJ databases">
        <authorList>
            <person name="Kucharzyk K."/>
            <person name="Murdoch R.W."/>
            <person name="Higgins S."/>
            <person name="Loffler F."/>
        </authorList>
    </citation>
    <scope>NUCLEOTIDE SEQUENCE</scope>
</reference>
<dbReference type="InterPro" id="IPR000277">
    <property type="entry name" value="Cys/Met-Metab_PyrdxlP-dep_enz"/>
</dbReference>
<dbReference type="InterPro" id="IPR015421">
    <property type="entry name" value="PyrdxlP-dep_Trfase_major"/>
</dbReference>
<dbReference type="PIRSF" id="PIRSF001434">
    <property type="entry name" value="CGS"/>
    <property type="match status" value="1"/>
</dbReference>
<organism evidence="4">
    <name type="scientific">bioreactor metagenome</name>
    <dbReference type="NCBI Taxonomy" id="1076179"/>
    <lineage>
        <taxon>unclassified sequences</taxon>
        <taxon>metagenomes</taxon>
        <taxon>ecological metagenomes</taxon>
    </lineage>
</organism>
<dbReference type="GO" id="GO:0016846">
    <property type="term" value="F:carbon-sulfur lyase activity"/>
    <property type="evidence" value="ECO:0007669"/>
    <property type="project" value="TreeGrafter"/>
</dbReference>
<name>A0A644WJZ3_9ZZZZ</name>
<dbReference type="PANTHER" id="PTHR11808">
    <property type="entry name" value="TRANS-SULFURATION ENZYME FAMILY MEMBER"/>
    <property type="match status" value="1"/>
</dbReference>
<accession>A0A644WJZ3</accession>
<dbReference type="InterPro" id="IPR054542">
    <property type="entry name" value="Cys_met_metab_PP"/>
</dbReference>
<dbReference type="SUPFAM" id="SSF53383">
    <property type="entry name" value="PLP-dependent transferases"/>
    <property type="match status" value="1"/>
</dbReference>
<evidence type="ECO:0000256" key="1">
    <source>
        <dbReference type="ARBA" id="ARBA00001933"/>
    </source>
</evidence>
<evidence type="ECO:0000256" key="3">
    <source>
        <dbReference type="ARBA" id="ARBA00022898"/>
    </source>
</evidence>
<evidence type="ECO:0000256" key="2">
    <source>
        <dbReference type="ARBA" id="ARBA00009077"/>
    </source>
</evidence>
<keyword evidence="3" id="KW-0663">Pyridoxal phosphate</keyword>
<dbReference type="Gene3D" id="3.40.640.10">
    <property type="entry name" value="Type I PLP-dependent aspartate aminotransferase-like (Major domain)"/>
    <property type="match status" value="1"/>
</dbReference>
<dbReference type="AlphaFoldDB" id="A0A644WJZ3"/>
<dbReference type="EMBL" id="VSSQ01001011">
    <property type="protein sequence ID" value="MPM04122.1"/>
    <property type="molecule type" value="Genomic_DNA"/>
</dbReference>
<dbReference type="GO" id="GO:0019346">
    <property type="term" value="P:transsulfuration"/>
    <property type="evidence" value="ECO:0007669"/>
    <property type="project" value="InterPro"/>
</dbReference>
<dbReference type="GO" id="GO:0005737">
    <property type="term" value="C:cytoplasm"/>
    <property type="evidence" value="ECO:0007669"/>
    <property type="project" value="TreeGrafter"/>
</dbReference>
<dbReference type="Pfam" id="PF01053">
    <property type="entry name" value="Cys_Met_Meta_PP"/>
    <property type="match status" value="1"/>
</dbReference>
<comment type="caution">
    <text evidence="4">The sequence shown here is derived from an EMBL/GenBank/DDBJ whole genome shotgun (WGS) entry which is preliminary data.</text>
</comment>
<dbReference type="GO" id="GO:0030170">
    <property type="term" value="F:pyridoxal phosphate binding"/>
    <property type="evidence" value="ECO:0007669"/>
    <property type="project" value="InterPro"/>
</dbReference>